<dbReference type="GO" id="GO:0000462">
    <property type="term" value="P:maturation of SSU-rRNA from tricistronic rRNA transcript (SSU-rRNA, 5.8S rRNA, LSU-rRNA)"/>
    <property type="evidence" value="ECO:0007669"/>
    <property type="project" value="TreeGrafter"/>
</dbReference>
<dbReference type="Gene3D" id="2.130.10.10">
    <property type="entry name" value="YVTN repeat-like/Quinoprotein amine dehydrogenase"/>
    <property type="match status" value="1"/>
</dbReference>
<organism evidence="6">
    <name type="scientific">Onchocerca flexuosa</name>
    <dbReference type="NCBI Taxonomy" id="387005"/>
    <lineage>
        <taxon>Eukaryota</taxon>
        <taxon>Metazoa</taxon>
        <taxon>Ecdysozoa</taxon>
        <taxon>Nematoda</taxon>
        <taxon>Chromadorea</taxon>
        <taxon>Rhabditida</taxon>
        <taxon>Spirurina</taxon>
        <taxon>Spiruromorpha</taxon>
        <taxon>Filarioidea</taxon>
        <taxon>Onchocercidae</taxon>
        <taxon>Onchocerca</taxon>
    </lineage>
</organism>
<reference evidence="6" key="1">
    <citation type="submission" date="2016-06" db="UniProtKB">
        <authorList>
            <consortium name="WormBaseParasite"/>
        </authorList>
    </citation>
    <scope>IDENTIFICATION</scope>
</reference>
<dbReference type="PROSITE" id="PS00678">
    <property type="entry name" value="WD_REPEATS_1"/>
    <property type="match status" value="1"/>
</dbReference>
<reference evidence="4 5" key="2">
    <citation type="submission" date="2018-11" db="EMBL/GenBank/DDBJ databases">
        <authorList>
            <consortium name="Pathogen Informatics"/>
        </authorList>
    </citation>
    <scope>NUCLEOTIDE SEQUENCE [LARGE SCALE GENOMIC DNA]</scope>
</reference>
<dbReference type="WBParaSite" id="OFLC_0000831201-mRNA-1">
    <property type="protein sequence ID" value="OFLC_0000831201-mRNA-1"/>
    <property type="gene ID" value="OFLC_0000831201"/>
</dbReference>
<evidence type="ECO:0000313" key="5">
    <source>
        <dbReference type="Proteomes" id="UP000267606"/>
    </source>
</evidence>
<dbReference type="InterPro" id="IPR051733">
    <property type="entry name" value="WD_repeat_DCAF13/WDSOF1"/>
</dbReference>
<protein>
    <submittedName>
        <fullName evidence="6">WD_REPEATS_REGION domain-containing protein</fullName>
    </submittedName>
</protein>
<dbReference type="SMART" id="SM00320">
    <property type="entry name" value="WD40"/>
    <property type="match status" value="1"/>
</dbReference>
<evidence type="ECO:0000313" key="6">
    <source>
        <dbReference type="WBParaSite" id="OFLC_0000831201-mRNA-1"/>
    </source>
</evidence>
<evidence type="ECO:0000256" key="2">
    <source>
        <dbReference type="ARBA" id="ARBA00022737"/>
    </source>
</evidence>
<dbReference type="PROSITE" id="PS50082">
    <property type="entry name" value="WD_REPEATS_2"/>
    <property type="match status" value="1"/>
</dbReference>
<dbReference type="AlphaFoldDB" id="A0A183HLF1"/>
<evidence type="ECO:0000256" key="3">
    <source>
        <dbReference type="PROSITE-ProRule" id="PRU00221"/>
    </source>
</evidence>
<dbReference type="InterPro" id="IPR019775">
    <property type="entry name" value="WD40_repeat_CS"/>
</dbReference>
<keyword evidence="5" id="KW-1185">Reference proteome</keyword>
<sequence length="151" mass="17206">MVRRYLSTTLYLKRIRLSSAGKRRDEVGRGNCDSMRVKVLSRNPSDYQRETKNDIYKAPRNFKLSEDPFQVQVEYTRALNAAKLNRVFAKPFISSLDGHNDGVSVLCKHPYRLSTIFSGGRDGQVRIWNLPLHKCLAKIQAHIGPVNGKTS</sequence>
<gene>
    <name evidence="4" type="ORF">OFLC_LOCUS8312</name>
</gene>
<dbReference type="PROSITE" id="PS50294">
    <property type="entry name" value="WD_REPEATS_REGION"/>
    <property type="match status" value="1"/>
</dbReference>
<accession>A0A183HLF1</accession>
<dbReference type="InterPro" id="IPR036322">
    <property type="entry name" value="WD40_repeat_dom_sf"/>
</dbReference>
<dbReference type="InterPro" id="IPR001680">
    <property type="entry name" value="WD40_rpt"/>
</dbReference>
<proteinExistence type="predicted"/>
<keyword evidence="2" id="KW-0677">Repeat</keyword>
<dbReference type="STRING" id="387005.A0A183HLF1"/>
<evidence type="ECO:0000256" key="1">
    <source>
        <dbReference type="ARBA" id="ARBA00022574"/>
    </source>
</evidence>
<dbReference type="SUPFAM" id="SSF50978">
    <property type="entry name" value="WD40 repeat-like"/>
    <property type="match status" value="1"/>
</dbReference>
<feature type="repeat" description="WD" evidence="3">
    <location>
        <begin position="96"/>
        <end position="130"/>
    </location>
</feature>
<dbReference type="PANTHER" id="PTHR22851:SF0">
    <property type="entry name" value="DDB1- AND CUL4-ASSOCIATED FACTOR 13"/>
    <property type="match status" value="1"/>
</dbReference>
<dbReference type="GO" id="GO:0032040">
    <property type="term" value="C:small-subunit processome"/>
    <property type="evidence" value="ECO:0007669"/>
    <property type="project" value="TreeGrafter"/>
</dbReference>
<dbReference type="Proteomes" id="UP000267606">
    <property type="component" value="Unassembled WGS sequence"/>
</dbReference>
<dbReference type="InterPro" id="IPR015943">
    <property type="entry name" value="WD40/YVTN_repeat-like_dom_sf"/>
</dbReference>
<keyword evidence="1 3" id="KW-0853">WD repeat</keyword>
<evidence type="ECO:0000313" key="4">
    <source>
        <dbReference type="EMBL" id="VDO55061.1"/>
    </source>
</evidence>
<dbReference type="EMBL" id="UZAJ01009286">
    <property type="protein sequence ID" value="VDO55061.1"/>
    <property type="molecule type" value="Genomic_DNA"/>
</dbReference>
<dbReference type="Pfam" id="PF00400">
    <property type="entry name" value="WD40"/>
    <property type="match status" value="1"/>
</dbReference>
<name>A0A183HLF1_9BILA</name>
<dbReference type="PANTHER" id="PTHR22851">
    <property type="entry name" value="U3 SMALL NUCLEOLAR RNA U3 SNORNA ASSOCIATED PROTEIN"/>
    <property type="match status" value="1"/>
</dbReference>